<sequence>MEDEMAIEMFGFLFCVGLQKGKTITSLHHHLACFCDFGEFFRVPEQSRFLGALSSLSILEMACWELSLDILGAEFER</sequence>
<dbReference type="HOGENOM" id="CLU_2640536_0_0_1"/>
<protein>
    <submittedName>
        <fullName evidence="1">Uncharacterized protein</fullName>
    </submittedName>
</protein>
<organism evidence="1">
    <name type="scientific">Magallana gigas</name>
    <name type="common">Pacific oyster</name>
    <name type="synonym">Crassostrea gigas</name>
    <dbReference type="NCBI Taxonomy" id="29159"/>
    <lineage>
        <taxon>Eukaryota</taxon>
        <taxon>Metazoa</taxon>
        <taxon>Spiralia</taxon>
        <taxon>Lophotrochozoa</taxon>
        <taxon>Mollusca</taxon>
        <taxon>Bivalvia</taxon>
        <taxon>Autobranchia</taxon>
        <taxon>Pteriomorphia</taxon>
        <taxon>Ostreida</taxon>
        <taxon>Ostreoidea</taxon>
        <taxon>Ostreidae</taxon>
        <taxon>Magallana</taxon>
    </lineage>
</organism>
<dbReference type="AlphaFoldDB" id="K1QYE3"/>
<reference evidence="1" key="1">
    <citation type="journal article" date="2012" name="Nature">
        <title>The oyster genome reveals stress adaptation and complexity of shell formation.</title>
        <authorList>
            <person name="Zhang G."/>
            <person name="Fang X."/>
            <person name="Guo X."/>
            <person name="Li L."/>
            <person name="Luo R."/>
            <person name="Xu F."/>
            <person name="Yang P."/>
            <person name="Zhang L."/>
            <person name="Wang X."/>
            <person name="Qi H."/>
            <person name="Xiong Z."/>
            <person name="Que H."/>
            <person name="Xie Y."/>
            <person name="Holland P.W."/>
            <person name="Paps J."/>
            <person name="Zhu Y."/>
            <person name="Wu F."/>
            <person name="Chen Y."/>
            <person name="Wang J."/>
            <person name="Peng C."/>
            <person name="Meng J."/>
            <person name="Yang L."/>
            <person name="Liu J."/>
            <person name="Wen B."/>
            <person name="Zhang N."/>
            <person name="Huang Z."/>
            <person name="Zhu Q."/>
            <person name="Feng Y."/>
            <person name="Mount A."/>
            <person name="Hedgecock D."/>
            <person name="Xu Z."/>
            <person name="Liu Y."/>
            <person name="Domazet-Loso T."/>
            <person name="Du Y."/>
            <person name="Sun X."/>
            <person name="Zhang S."/>
            <person name="Liu B."/>
            <person name="Cheng P."/>
            <person name="Jiang X."/>
            <person name="Li J."/>
            <person name="Fan D."/>
            <person name="Wang W."/>
            <person name="Fu W."/>
            <person name="Wang T."/>
            <person name="Wang B."/>
            <person name="Zhang J."/>
            <person name="Peng Z."/>
            <person name="Li Y."/>
            <person name="Li N."/>
            <person name="Wang J."/>
            <person name="Chen M."/>
            <person name="He Y."/>
            <person name="Tan F."/>
            <person name="Song X."/>
            <person name="Zheng Q."/>
            <person name="Huang R."/>
            <person name="Yang H."/>
            <person name="Du X."/>
            <person name="Chen L."/>
            <person name="Yang M."/>
            <person name="Gaffney P.M."/>
            <person name="Wang S."/>
            <person name="Luo L."/>
            <person name="She Z."/>
            <person name="Ming Y."/>
            <person name="Huang W."/>
            <person name="Zhang S."/>
            <person name="Huang B."/>
            <person name="Zhang Y."/>
            <person name="Qu T."/>
            <person name="Ni P."/>
            <person name="Miao G."/>
            <person name="Wang J."/>
            <person name="Wang Q."/>
            <person name="Steinberg C.E."/>
            <person name="Wang H."/>
            <person name="Li N."/>
            <person name="Qian L."/>
            <person name="Zhang G."/>
            <person name="Li Y."/>
            <person name="Yang H."/>
            <person name="Liu X."/>
            <person name="Wang J."/>
            <person name="Yin Y."/>
            <person name="Wang J."/>
        </authorList>
    </citation>
    <scope>NUCLEOTIDE SEQUENCE [LARGE SCALE GENOMIC DNA]</scope>
    <source>
        <strain evidence="1">05x7-T-G4-1.051#20</strain>
    </source>
</reference>
<name>K1QYE3_MAGGI</name>
<gene>
    <name evidence="1" type="ORF">CGI_10017852</name>
</gene>
<accession>K1QYE3</accession>
<dbReference type="EMBL" id="JH817490">
    <property type="protein sequence ID" value="EKC33920.1"/>
    <property type="molecule type" value="Genomic_DNA"/>
</dbReference>
<evidence type="ECO:0000313" key="1">
    <source>
        <dbReference type="EMBL" id="EKC33920.1"/>
    </source>
</evidence>
<dbReference type="InParanoid" id="K1QYE3"/>
<proteinExistence type="predicted"/>